<evidence type="ECO:0000256" key="1">
    <source>
        <dbReference type="SAM" id="SignalP"/>
    </source>
</evidence>
<dbReference type="InterPro" id="IPR013424">
    <property type="entry name" value="Ice-binding_C"/>
</dbReference>
<accession>A0A4R3VDZ7</accession>
<protein>
    <submittedName>
        <fullName evidence="3">Putative secreted protein with PEP-CTERM sorting signal</fullName>
    </submittedName>
</protein>
<evidence type="ECO:0000259" key="2">
    <source>
        <dbReference type="Pfam" id="PF07589"/>
    </source>
</evidence>
<comment type="caution">
    <text evidence="3">The sequence shown here is derived from an EMBL/GenBank/DDBJ whole genome shotgun (WGS) entry which is preliminary data.</text>
</comment>
<keyword evidence="1" id="KW-0732">Signal</keyword>
<organism evidence="3 4">
    <name type="scientific">Roseateles saccharophilus</name>
    <name type="common">Pseudomonas saccharophila</name>
    <dbReference type="NCBI Taxonomy" id="304"/>
    <lineage>
        <taxon>Bacteria</taxon>
        <taxon>Pseudomonadati</taxon>
        <taxon>Pseudomonadota</taxon>
        <taxon>Betaproteobacteria</taxon>
        <taxon>Burkholderiales</taxon>
        <taxon>Sphaerotilaceae</taxon>
        <taxon>Roseateles</taxon>
    </lineage>
</organism>
<dbReference type="RefSeq" id="WP_165917487.1">
    <property type="nucleotide sequence ID" value="NZ_CBCSGL010000005.1"/>
</dbReference>
<dbReference type="Pfam" id="PF07589">
    <property type="entry name" value="PEP-CTERM"/>
    <property type="match status" value="1"/>
</dbReference>
<evidence type="ECO:0000313" key="3">
    <source>
        <dbReference type="EMBL" id="TCV02143.1"/>
    </source>
</evidence>
<dbReference type="Proteomes" id="UP000295110">
    <property type="component" value="Unassembled WGS sequence"/>
</dbReference>
<evidence type="ECO:0000313" key="4">
    <source>
        <dbReference type="Proteomes" id="UP000295110"/>
    </source>
</evidence>
<gene>
    <name evidence="3" type="ORF">EV671_1005179</name>
</gene>
<reference evidence="3 4" key="1">
    <citation type="submission" date="2019-03" db="EMBL/GenBank/DDBJ databases">
        <title>Genomic Encyclopedia of Type Strains, Phase IV (KMG-IV): sequencing the most valuable type-strain genomes for metagenomic binning, comparative biology and taxonomic classification.</title>
        <authorList>
            <person name="Goeker M."/>
        </authorList>
    </citation>
    <scope>NUCLEOTIDE SEQUENCE [LARGE SCALE GENOMIC DNA]</scope>
    <source>
        <strain evidence="3 4">DSM 654</strain>
    </source>
</reference>
<dbReference type="AlphaFoldDB" id="A0A4R3VDZ7"/>
<keyword evidence="4" id="KW-1185">Reference proteome</keyword>
<feature type="domain" description="Ice-binding protein C-terminal" evidence="2">
    <location>
        <begin position="186"/>
        <end position="209"/>
    </location>
</feature>
<proteinExistence type="predicted"/>
<dbReference type="NCBIfam" id="TIGR02595">
    <property type="entry name" value="PEP_CTERM"/>
    <property type="match status" value="1"/>
</dbReference>
<feature type="signal peptide" evidence="1">
    <location>
        <begin position="1"/>
        <end position="21"/>
    </location>
</feature>
<dbReference type="EMBL" id="SMBU01000005">
    <property type="protein sequence ID" value="TCV02143.1"/>
    <property type="molecule type" value="Genomic_DNA"/>
</dbReference>
<name>A0A4R3VDZ7_ROSSA</name>
<sequence>MRATNKLLALAFTAALQPAMAGVVSLDFEDIQQDRQLAAYDGVTFSGSAWGVRSSAPSCGGFDSFLRTGSCGALELALDATADPVLGSQSFVMSLAGGFVNEFSFVYSAQPGSAVTIQLFDGAGHELQSLTGLKETGCSIQGIRFCNWTTTSMKFDGIALSLKVTGADQGLLLDDLSFNQPAAGGTVPEPASIALALGALGAAAWTRRRAAR</sequence>
<feature type="chain" id="PRO_5020707531" evidence="1">
    <location>
        <begin position="22"/>
        <end position="212"/>
    </location>
</feature>